<sequence>MDSGNIQEPAPFVARRVVLGLAGLGALGLAGCTAADSPGAADTKPSASASQLPSATAAAPNPEPTASEGPASNFLLATLAHTDKIARIDPANEDPNAVEFLAVGAAPWGVGVHAAGNAAYVATAEGLAVVDLATFTRTALVPYLHPAPSIGQGEYRPGGLGLAVAPDGSAVYVAVLSDVETSHLEMFDVKRGVFTGSVQVGWRPFDVVVAPDGAWVATIDHDSFSVTVVDPVAMTAKRHEIAPFGTEGGLGSWEKVHYGAVEPGGTILLPVQGKVVVRFDPGTGASTTLASAANSHAHGTALAGRHLLSVGTGSFGNATGSPNLSILDLDTGEERIAPLDVPHETVAAYTSADGDGWAAVAGGNTRDMGWDGLTFVRLSDLAQRRLDVAGYPQVVVSYTTA</sequence>
<accession>A0ABS4YSJ4</accession>
<evidence type="ECO:0000256" key="1">
    <source>
        <dbReference type="SAM" id="MobiDB-lite"/>
    </source>
</evidence>
<gene>
    <name evidence="2" type="ORF">JOF48_000566</name>
</gene>
<dbReference type="PANTHER" id="PTHR47197">
    <property type="entry name" value="PROTEIN NIRF"/>
    <property type="match status" value="1"/>
</dbReference>
<evidence type="ECO:0008006" key="4">
    <source>
        <dbReference type="Google" id="ProtNLM"/>
    </source>
</evidence>
<dbReference type="InterPro" id="IPR015943">
    <property type="entry name" value="WD40/YVTN_repeat-like_dom_sf"/>
</dbReference>
<reference evidence="2 3" key="1">
    <citation type="submission" date="2021-03" db="EMBL/GenBank/DDBJ databases">
        <title>Sequencing the genomes of 1000 actinobacteria strains.</title>
        <authorList>
            <person name="Klenk H.-P."/>
        </authorList>
    </citation>
    <scope>NUCLEOTIDE SEQUENCE [LARGE SCALE GENOMIC DNA]</scope>
    <source>
        <strain evidence="2 3">DSM 16005</strain>
    </source>
</reference>
<dbReference type="Gene3D" id="2.130.10.10">
    <property type="entry name" value="YVTN repeat-like/Quinoprotein amine dehydrogenase"/>
    <property type="match status" value="1"/>
</dbReference>
<dbReference type="RefSeq" id="WP_209677101.1">
    <property type="nucleotide sequence ID" value="NZ_JAGIOI010000001.1"/>
</dbReference>
<evidence type="ECO:0000313" key="3">
    <source>
        <dbReference type="Proteomes" id="UP000711614"/>
    </source>
</evidence>
<protein>
    <recommendedName>
        <fullName evidence="4">YncE family protein</fullName>
    </recommendedName>
</protein>
<dbReference type="Proteomes" id="UP000711614">
    <property type="component" value="Unassembled WGS sequence"/>
</dbReference>
<dbReference type="InterPro" id="IPR051200">
    <property type="entry name" value="Host-pathogen_enzymatic-act"/>
</dbReference>
<feature type="compositionally biased region" description="Low complexity" evidence="1">
    <location>
        <begin position="53"/>
        <end position="68"/>
    </location>
</feature>
<keyword evidence="3" id="KW-1185">Reference proteome</keyword>
<organism evidence="2 3">
    <name type="scientific">Arthrobacter stackebrandtii</name>
    <dbReference type="NCBI Taxonomy" id="272161"/>
    <lineage>
        <taxon>Bacteria</taxon>
        <taxon>Bacillati</taxon>
        <taxon>Actinomycetota</taxon>
        <taxon>Actinomycetes</taxon>
        <taxon>Micrococcales</taxon>
        <taxon>Micrococcaceae</taxon>
        <taxon>Arthrobacter</taxon>
    </lineage>
</organism>
<proteinExistence type="predicted"/>
<dbReference type="SUPFAM" id="SSF75011">
    <property type="entry name" value="3-carboxy-cis,cis-mucoante lactonizing enzyme"/>
    <property type="match status" value="1"/>
</dbReference>
<dbReference type="EMBL" id="JAGIOI010000001">
    <property type="protein sequence ID" value="MBP2411767.1"/>
    <property type="molecule type" value="Genomic_DNA"/>
</dbReference>
<evidence type="ECO:0000313" key="2">
    <source>
        <dbReference type="EMBL" id="MBP2411767.1"/>
    </source>
</evidence>
<name>A0ABS4YSJ4_9MICC</name>
<feature type="region of interest" description="Disordered" evidence="1">
    <location>
        <begin position="35"/>
        <end position="70"/>
    </location>
</feature>
<dbReference type="PANTHER" id="PTHR47197:SF3">
    <property type="entry name" value="DIHYDRO-HEME D1 DEHYDROGENASE"/>
    <property type="match status" value="1"/>
</dbReference>
<comment type="caution">
    <text evidence="2">The sequence shown here is derived from an EMBL/GenBank/DDBJ whole genome shotgun (WGS) entry which is preliminary data.</text>
</comment>